<evidence type="ECO:0000313" key="2">
    <source>
        <dbReference type="Proteomes" id="UP000642265"/>
    </source>
</evidence>
<gene>
    <name evidence="1" type="ORF">IH622_19385</name>
</gene>
<dbReference type="EMBL" id="JACZKO010000048">
    <property type="protein sequence ID" value="MBE0562960.1"/>
    <property type="molecule type" value="Genomic_DNA"/>
</dbReference>
<dbReference type="Proteomes" id="UP000642265">
    <property type="component" value="Unassembled WGS sequence"/>
</dbReference>
<proteinExistence type="predicted"/>
<organism evidence="1 2">
    <name type="scientific">Brucella anthropi</name>
    <name type="common">Ochrobactrum anthropi</name>
    <dbReference type="NCBI Taxonomy" id="529"/>
    <lineage>
        <taxon>Bacteria</taxon>
        <taxon>Pseudomonadati</taxon>
        <taxon>Pseudomonadota</taxon>
        <taxon>Alphaproteobacteria</taxon>
        <taxon>Hyphomicrobiales</taxon>
        <taxon>Brucellaceae</taxon>
        <taxon>Brucella/Ochrobactrum group</taxon>
        <taxon>Brucella</taxon>
    </lineage>
</organism>
<evidence type="ECO:0000313" key="1">
    <source>
        <dbReference type="EMBL" id="MBE0562960.1"/>
    </source>
</evidence>
<dbReference type="RefSeq" id="WP_036587958.1">
    <property type="nucleotide sequence ID" value="NZ_CP130431.1"/>
</dbReference>
<reference evidence="1" key="2">
    <citation type="submission" date="2020-10" db="EMBL/GenBank/DDBJ databases">
        <title>Enrichment of novel Verrucomicrobia, Bacteroidetes and Krumholzibacteria in an oxygen-limited, methane- and iron-fed bioreactor inoculated with Bothnian Sea sediments.</title>
        <authorList>
            <person name="Martins P.D."/>
            <person name="de Jong A."/>
            <person name="Lenstra W.K."/>
            <person name="van Helmond N.A.G.M."/>
            <person name="Slomp C.P."/>
            <person name="Jetten M.S.M."/>
            <person name="Welte C.U."/>
            <person name="Rasigraf O."/>
        </authorList>
    </citation>
    <scope>NUCLEOTIDE SEQUENCE</scope>
    <source>
        <strain evidence="1">MAG47</strain>
    </source>
</reference>
<name>A0A011TIY1_BRUAN</name>
<sequence length="202" mass="22905">MEESFLEHLIGMPVATKTFGIQTPSGLLLKLRHDMTRLHNARSSTGSRYAAIDCAISAVHLIDWLLQAVTQKRHVELTGKNKNEHGAISGFIEKQAVKLHGLETCRLLANTIKHRVLNKGDDESFKTSHSIIFEPPFHADAPETWNGEISPRSFIVHIDGRNEDIHALLDQLEREWRVFLAGEGFLDAELSKQEIDYERFVE</sequence>
<reference evidence="1" key="1">
    <citation type="submission" date="2020-09" db="EMBL/GenBank/DDBJ databases">
        <authorList>
            <person name="Dalcin Martins P."/>
        </authorList>
    </citation>
    <scope>NUCLEOTIDE SEQUENCE</scope>
    <source>
        <strain evidence="1">MAG47</strain>
    </source>
</reference>
<dbReference type="AlphaFoldDB" id="A0A011TIY1"/>
<accession>A0A011TIY1</accession>
<comment type="caution">
    <text evidence="1">The sequence shown here is derived from an EMBL/GenBank/DDBJ whole genome shotgun (WGS) entry which is preliminary data.</text>
</comment>
<protein>
    <submittedName>
        <fullName evidence="1">Uncharacterized protein</fullName>
    </submittedName>
</protein>